<sequence length="1561" mass="177235">MVTERQVQYPYKSELEKLSPEERTGYTDKWRTFLTKLPYEAYTAQLTRATRQFGPEFAAELIQPEILEPTQETPETATAPSTEIEPELPWYAKPLKWASEQPALKPLFKGLEWYQQNWLTPAAMFVAQPFSPKLQAQLGKQSPWELGAEKRQELWSESELPWLMKTGFELAVDPTTYFGWGLAAKAGQTAAKAGLTGLARAIKPIASLEEAYIKAAALPVKGAAKVLKKLPPMVPDIPYFRATGQFRFGRPLAEAPQSIVRNLSVHSHNALTNMELAGEQVGKPFSQVLRDIQSGFPDERLLSTITNPRQKDALNQLITHSKELGIDEIIGVADKNPISAKAIIGMRQAGLKARELGLAQPKLATGLLGTAQSVTNKLYNLWRRTVLQSPYYVLQNTIENPIREILVGVRPMWDIMDIVNSPQFKNFPIEMQRIAVGLKDRWNKTIPSYLESPLARTPGEGVLTQALAGALTSGKAMPATTVASFMDSMAMLNTYQAKRSLFYRNLMETASAETRASLAKVDDLVGTLISRATDGDLAGVVEPRLLEHLKGISATGSIDDILHEFSKVSKDKTFTVARAMTDQERALPEVLKSTIKNDLPRAWARNDIKEIERIFNRIEKMLPETVETHQKQLLVQRLRTYRDLLRNQVPPQYRPYLTKILNRFKYDKVTEAEAKLASAKSLTEYERALFKAHVQSRAELETLTEWNLLTEAMAQNIPPNTLAHWFVIADDINTIARTEGLELAAQTFRVADIVRHAKDPSKIQKAWDSYIMEIQSLAPDLADTMRIASPNNDLLWHTYRATQEQRWFRVGQDKLRESGIHLTMPKTIDATGKIITQEDFMANQIKAVRSWKDRAIDAWEKRHAKVVVPVAPTLPQKTIDILSEQRDFMVRNRTARGGIDNPWRLTVKPKLEAAGLPTKPIDDKVGAYMNYRASNPTDVAGQNKLFQEIIDAFEPKRYTPKATITPTVTTREQILDELREQVVKTKESISLQETKIANQASDLALDATYTTFGNYAQRTNLDELMTGLGVPFWFFPSRSIPFYTTQMLQHPRLGVEILNMQQSKAESEQPSRLIGSINIPGTNYWYNPLQSTMLWQLVGQPDFSPAAAGGLQGTESWIRNNLQISLGPHWRIASAIIERVMGKQAGTGEITLDPQPIIPQQRWLSAVAGLKLPIISPLAGFLNEPFDMYLRAVYGDSVANWMQREVEKTIVDMGYNPQDAPNEVIEKAWDRYYTRQLLSIPGGAVKEMTPTELARFEAINEKATELGLTKAQRATLRASGESPFTGLRQDQLEALYEDVPAQKLWRYIRPYGLTAKSKPIWEDYISVKLGRETLLYGKDPNNPTEGSRLYKERQYDQALLSGKISPREWKTLYRQSYGTYLDQVKQLERDFPQAPKTDADWEAYRELLGWDNPVRHPDDLKLDEYYDVMDSSNFESDLGEFEYDKYRQTEAAFFQNLEPSTISYIKSRKDRYKTPLRAAYSRDMEKVQPYYELQDAILREYSPYLSAILEQALAAPDPAIQRGILIGYPQATLALRRIRIAKQQLRQNYPELDRILRFWSS</sequence>
<evidence type="ECO:0000313" key="1">
    <source>
        <dbReference type="EMBL" id="QJA67256.1"/>
    </source>
</evidence>
<reference evidence="1" key="1">
    <citation type="submission" date="2020-03" db="EMBL/GenBank/DDBJ databases">
        <title>The deep terrestrial virosphere.</title>
        <authorList>
            <person name="Holmfeldt K."/>
            <person name="Nilsson E."/>
            <person name="Simone D."/>
            <person name="Lopez-Fernandez M."/>
            <person name="Wu X."/>
            <person name="de Brujin I."/>
            <person name="Lundin D."/>
            <person name="Andersson A."/>
            <person name="Bertilsson S."/>
            <person name="Dopson M."/>
        </authorList>
    </citation>
    <scope>NUCLEOTIDE SEQUENCE</scope>
    <source>
        <strain evidence="1">MM415B00258</strain>
    </source>
</reference>
<dbReference type="EMBL" id="MT141568">
    <property type="protein sequence ID" value="QJA67256.1"/>
    <property type="molecule type" value="Genomic_DNA"/>
</dbReference>
<evidence type="ECO:0008006" key="2">
    <source>
        <dbReference type="Google" id="ProtNLM"/>
    </source>
</evidence>
<organism evidence="1">
    <name type="scientific">viral metagenome</name>
    <dbReference type="NCBI Taxonomy" id="1070528"/>
    <lineage>
        <taxon>unclassified sequences</taxon>
        <taxon>metagenomes</taxon>
        <taxon>organismal metagenomes</taxon>
    </lineage>
</organism>
<proteinExistence type="predicted"/>
<accession>A0A6M3JBP9</accession>
<name>A0A6M3JBP9_9ZZZZ</name>
<protein>
    <recommendedName>
        <fullName evidence="2">Large polyvalent protein associated domain-containing protein</fullName>
    </recommendedName>
</protein>
<gene>
    <name evidence="1" type="ORF">MM415B00258_0005</name>
</gene>